<proteinExistence type="predicted"/>
<evidence type="ECO:0000313" key="2">
    <source>
        <dbReference type="Proteomes" id="UP000515211"/>
    </source>
</evidence>
<dbReference type="RefSeq" id="XP_015947245.1">
    <property type="nucleotide sequence ID" value="XM_016091759.1"/>
</dbReference>
<evidence type="ECO:0000313" key="3">
    <source>
        <dbReference type="RefSeq" id="XP_015947245.1"/>
    </source>
</evidence>
<dbReference type="GeneID" id="107472331"/>
<dbReference type="OrthoDB" id="1938839at2759"/>
<evidence type="ECO:0000313" key="5">
    <source>
        <dbReference type="RefSeq" id="XP_015947248.1"/>
    </source>
</evidence>
<dbReference type="GeneID" id="107472216"/>
<dbReference type="KEGG" id="adu:107472217"/>
<dbReference type="RefSeq" id="XP_015947355.1">
    <property type="nucleotide sequence ID" value="XM_016091869.1"/>
</dbReference>
<accession>A0A6P4BWH0</accession>
<dbReference type="Proteomes" id="UP000515211">
    <property type="component" value="Unplaced"/>
</dbReference>
<dbReference type="KEGG" id="adu:107472343"/>
<reference evidence="3 4" key="1">
    <citation type="submission" date="2025-04" db="UniProtKB">
        <authorList>
            <consortium name="RefSeq"/>
        </authorList>
    </citation>
    <scope>IDENTIFICATION</scope>
    <source>
        <tissue evidence="3 4">Whole plant</tissue>
    </source>
</reference>
<dbReference type="RefSeq" id="XP_015947248.1">
    <property type="nucleotide sequence ID" value="XM_016091762.1"/>
</dbReference>
<dbReference type="RefSeq" id="XP_020990186.1">
    <property type="nucleotide sequence ID" value="XM_021134527.1"/>
</dbReference>
<dbReference type="AlphaFoldDB" id="A0A6P4BWH0"/>
<feature type="region of interest" description="Disordered" evidence="1">
    <location>
        <begin position="1"/>
        <end position="48"/>
    </location>
</feature>
<dbReference type="RefSeq" id="XP_015947339.1">
    <property type="nucleotide sequence ID" value="XM_016091853.1"/>
</dbReference>
<gene>
    <name evidence="7" type="primary">LOC107472343</name>
    <name evidence="3" type="synonym">LOC107472216</name>
    <name evidence="4" type="synonym">LOC107472217</name>
    <name evidence="5" type="synonym">LOC107472218</name>
    <name evidence="6" type="synonym">LOC107472331</name>
    <name evidence="8" type="synonym">LOC110272371</name>
</gene>
<evidence type="ECO:0000313" key="4">
    <source>
        <dbReference type="RefSeq" id="XP_015947247.1"/>
    </source>
</evidence>
<dbReference type="GeneID" id="107472218"/>
<dbReference type="KEGG" id="adu:107472331"/>
<name>A0A6P4BWH0_ARADU</name>
<sequence length="200" mass="22714">MVSGDGSASSVNQPTPTYSTQPGSSSETGDNVIPPSPGEGPSHQGSVVRNESLESSMRFRIVRLELDNSPYLLDKARGDYWAQIRHELDHVSSQRDSNSLLEFENRDLRIREQKHECFRLFNRVLSEHPYLAGQAPYKPNEVFDDFLDERRELLDKQAKEPVVEKDKKEIAFLEGLRMDLQNNGPNTILPIFNPTSTSNR</sequence>
<dbReference type="GeneID" id="107472343"/>
<dbReference type="GeneID" id="107472217"/>
<organism evidence="2 7">
    <name type="scientific">Arachis duranensis</name>
    <name type="common">Wild peanut</name>
    <dbReference type="NCBI Taxonomy" id="130453"/>
    <lineage>
        <taxon>Eukaryota</taxon>
        <taxon>Viridiplantae</taxon>
        <taxon>Streptophyta</taxon>
        <taxon>Embryophyta</taxon>
        <taxon>Tracheophyta</taxon>
        <taxon>Spermatophyta</taxon>
        <taxon>Magnoliopsida</taxon>
        <taxon>eudicotyledons</taxon>
        <taxon>Gunneridae</taxon>
        <taxon>Pentapetalae</taxon>
        <taxon>rosids</taxon>
        <taxon>fabids</taxon>
        <taxon>Fabales</taxon>
        <taxon>Fabaceae</taxon>
        <taxon>Papilionoideae</taxon>
        <taxon>50 kb inversion clade</taxon>
        <taxon>dalbergioids sensu lato</taxon>
        <taxon>Dalbergieae</taxon>
        <taxon>Pterocarpus clade</taxon>
        <taxon>Arachis</taxon>
    </lineage>
</organism>
<dbReference type="KEGG" id="adu:107472216"/>
<evidence type="ECO:0000313" key="6">
    <source>
        <dbReference type="RefSeq" id="XP_015947339.1"/>
    </source>
</evidence>
<dbReference type="RefSeq" id="XP_015947247.1">
    <property type="nucleotide sequence ID" value="XM_016091761.1"/>
</dbReference>
<evidence type="ECO:0000256" key="1">
    <source>
        <dbReference type="SAM" id="MobiDB-lite"/>
    </source>
</evidence>
<keyword evidence="2" id="KW-1185">Reference proteome</keyword>
<dbReference type="KEGG" id="adu:107472218"/>
<evidence type="ECO:0000313" key="7">
    <source>
        <dbReference type="RefSeq" id="XP_015947355.1"/>
    </source>
</evidence>
<protein>
    <submittedName>
        <fullName evidence="3 4">Uncharacterized mitochondrial protein AtMg01280-like</fullName>
    </submittedName>
</protein>
<evidence type="ECO:0000313" key="8">
    <source>
        <dbReference type="RefSeq" id="XP_020990186.1"/>
    </source>
</evidence>
<dbReference type="KEGG" id="adu:110272371"/>
<feature type="compositionally biased region" description="Polar residues" evidence="1">
    <location>
        <begin position="1"/>
        <end position="29"/>
    </location>
</feature>